<dbReference type="RefSeq" id="YP_009476635.1">
    <property type="nucleotide sequence ID" value="NC_037451.1"/>
</dbReference>
<evidence type="ECO:0000313" key="7">
    <source>
        <dbReference type="EMBL" id="AVM81128.1"/>
    </source>
</evidence>
<reference evidence="7" key="1">
    <citation type="journal article" date="2018" name="BMC Genomics">
        <title>Comparative mitochondrial genomics of cryptophyte algae: gene shuffling and dynamic mobile genetic elements.</title>
        <authorList>
            <person name="Kim J.I."/>
            <person name="Yoon H.S."/>
            <person name="Yi G."/>
            <person name="Shin W."/>
            <person name="Archibald J.M."/>
        </authorList>
    </citation>
    <scope>NUCLEOTIDE SEQUENCE</scope>
    <source>
        <strain evidence="7">CCAP978/8</strain>
    </source>
</reference>
<feature type="domain" description="Large ribosomal subunit protein uL5 N-terminal" evidence="5">
    <location>
        <begin position="25"/>
        <end position="80"/>
    </location>
</feature>
<evidence type="ECO:0000259" key="6">
    <source>
        <dbReference type="Pfam" id="PF00673"/>
    </source>
</evidence>
<name>A0A2P1G840_9CRYP</name>
<geneLocation type="mitochondrion" evidence="7"/>
<keyword evidence="2 4" id="KW-0689">Ribosomal protein</keyword>
<dbReference type="InterPro" id="IPR031309">
    <property type="entry name" value="Ribosomal_uL5_C"/>
</dbReference>
<evidence type="ECO:0000256" key="3">
    <source>
        <dbReference type="ARBA" id="ARBA00023274"/>
    </source>
</evidence>
<dbReference type="SUPFAM" id="SSF55282">
    <property type="entry name" value="RL5-like"/>
    <property type="match status" value="1"/>
</dbReference>
<evidence type="ECO:0000259" key="5">
    <source>
        <dbReference type="Pfam" id="PF00281"/>
    </source>
</evidence>
<protein>
    <submittedName>
        <fullName evidence="7">Ribosomal protein L5</fullName>
    </submittedName>
</protein>
<evidence type="ECO:0000256" key="2">
    <source>
        <dbReference type="ARBA" id="ARBA00022980"/>
    </source>
</evidence>
<evidence type="ECO:0000256" key="4">
    <source>
        <dbReference type="RuleBase" id="RU003930"/>
    </source>
</evidence>
<comment type="similarity">
    <text evidence="1 4">Belongs to the universal ribosomal protein uL5 family.</text>
</comment>
<dbReference type="GO" id="GO:1990904">
    <property type="term" value="C:ribonucleoprotein complex"/>
    <property type="evidence" value="ECO:0007669"/>
    <property type="project" value="UniProtKB-KW"/>
</dbReference>
<dbReference type="PIRSF" id="PIRSF002161">
    <property type="entry name" value="Ribosomal_L5"/>
    <property type="match status" value="1"/>
</dbReference>
<dbReference type="InterPro" id="IPR002132">
    <property type="entry name" value="Ribosomal_uL5"/>
</dbReference>
<dbReference type="AlphaFoldDB" id="A0A2P1G840"/>
<dbReference type="PANTHER" id="PTHR11994">
    <property type="entry name" value="60S RIBOSOMAL PROTEIN L11-RELATED"/>
    <property type="match status" value="1"/>
</dbReference>
<feature type="domain" description="Large ribosomal subunit protein uL5 C-terminal" evidence="6">
    <location>
        <begin position="85"/>
        <end position="178"/>
    </location>
</feature>
<proteinExistence type="inferred from homology"/>
<dbReference type="Pfam" id="PF00281">
    <property type="entry name" value="Ribosomal_L5"/>
    <property type="match status" value="1"/>
</dbReference>
<dbReference type="Gene3D" id="3.30.1440.10">
    <property type="match status" value="1"/>
</dbReference>
<keyword evidence="7" id="KW-0496">Mitochondrion</keyword>
<dbReference type="GO" id="GO:0006412">
    <property type="term" value="P:translation"/>
    <property type="evidence" value="ECO:0007669"/>
    <property type="project" value="InterPro"/>
</dbReference>
<keyword evidence="3 4" id="KW-0687">Ribonucleoprotein</keyword>
<dbReference type="GO" id="GO:0005840">
    <property type="term" value="C:ribosome"/>
    <property type="evidence" value="ECO:0007669"/>
    <property type="project" value="UniProtKB-KW"/>
</dbReference>
<dbReference type="Pfam" id="PF00673">
    <property type="entry name" value="Ribosomal_L5_C"/>
    <property type="match status" value="1"/>
</dbReference>
<sequence length="184" mass="21403">MNRLNLWHKHILKKDNIYKLQNSSIFQEPFLHKIIVNMNVKNAINDSKQILPAITALELVSYQKPKLYHSKKSIAAFKLRKNMVIGCKTTLQKQNLFALLDLLIVMVLPKMNNFEGFKEAKFKATNNINIGIQDLAVFPQINENSRHFVKKLGCNLTFFVKSKNNFIKNLIMSEYQIPKKVNKK</sequence>
<dbReference type="InterPro" id="IPR022803">
    <property type="entry name" value="Ribosomal_uL5_dom_sf"/>
</dbReference>
<dbReference type="EMBL" id="MG680941">
    <property type="protein sequence ID" value="AVM81128.1"/>
    <property type="molecule type" value="Genomic_DNA"/>
</dbReference>
<gene>
    <name evidence="7" type="primary">rpl5</name>
    <name evidence="7" type="ORF">CplaMt_p049</name>
</gene>
<evidence type="ECO:0000256" key="1">
    <source>
        <dbReference type="ARBA" id="ARBA00008553"/>
    </source>
</evidence>
<dbReference type="InterPro" id="IPR031310">
    <property type="entry name" value="Ribosomal_uL5_N"/>
</dbReference>
<dbReference type="GeneID" id="36496259"/>
<accession>A0A2P1G840</accession>
<dbReference type="GO" id="GO:0003735">
    <property type="term" value="F:structural constituent of ribosome"/>
    <property type="evidence" value="ECO:0007669"/>
    <property type="project" value="InterPro"/>
</dbReference>
<organism evidence="7">
    <name type="scientific">Chroomonas placoidea</name>
    <dbReference type="NCBI Taxonomy" id="173977"/>
    <lineage>
        <taxon>Eukaryota</taxon>
        <taxon>Cryptophyceae</taxon>
        <taxon>Pyrenomonadales</taxon>
        <taxon>Chroomonadaceae</taxon>
        <taxon>Chroomonas</taxon>
    </lineage>
</organism>